<dbReference type="EMBL" id="FWFJ01000003">
    <property type="protein sequence ID" value="SLN18667.1"/>
    <property type="molecule type" value="Genomic_DNA"/>
</dbReference>
<evidence type="ECO:0000313" key="2">
    <source>
        <dbReference type="Proteomes" id="UP000194012"/>
    </source>
</evidence>
<reference evidence="2" key="1">
    <citation type="submission" date="2017-03" db="EMBL/GenBank/DDBJ databases">
        <authorList>
            <person name="Rodrigo-Torres L."/>
            <person name="Arahal R.D."/>
            <person name="Lucena T."/>
        </authorList>
    </citation>
    <scope>NUCLEOTIDE SEQUENCE [LARGE SCALE GENOMIC DNA]</scope>
    <source>
        <strain evidence="2">CECT 8370</strain>
    </source>
</reference>
<dbReference type="Proteomes" id="UP000194012">
    <property type="component" value="Unassembled WGS sequence"/>
</dbReference>
<accession>A0A1X6YEM8</accession>
<dbReference type="AlphaFoldDB" id="A0A1X6YEM8"/>
<proteinExistence type="predicted"/>
<keyword evidence="2" id="KW-1185">Reference proteome</keyword>
<gene>
    <name evidence="1" type="ORF">ROG8370_00606</name>
</gene>
<sequence length="69" mass="8116">MIKTTPEFERLRHQIAQADSEIRHRYEPQVRRMMERMVASGEAVPGPIKRLHKELLCEAIEAQFDNMPV</sequence>
<protein>
    <submittedName>
        <fullName evidence="1">Uncharacterized protein</fullName>
    </submittedName>
</protein>
<name>A0A1X6YEM8_9RHOB</name>
<dbReference type="RefSeq" id="WP_085825630.1">
    <property type="nucleotide sequence ID" value="NZ_FWFJ01000003.1"/>
</dbReference>
<evidence type="ECO:0000313" key="1">
    <source>
        <dbReference type="EMBL" id="SLN18667.1"/>
    </source>
</evidence>
<organism evidence="1 2">
    <name type="scientific">Roseovarius gaetbuli</name>
    <dbReference type="NCBI Taxonomy" id="1356575"/>
    <lineage>
        <taxon>Bacteria</taxon>
        <taxon>Pseudomonadati</taxon>
        <taxon>Pseudomonadota</taxon>
        <taxon>Alphaproteobacteria</taxon>
        <taxon>Rhodobacterales</taxon>
        <taxon>Roseobacteraceae</taxon>
        <taxon>Roseovarius</taxon>
    </lineage>
</organism>